<gene>
    <name evidence="1" type="ORF">F5144DRAFT_482007</name>
</gene>
<reference evidence="1 2" key="1">
    <citation type="journal article" date="2021" name="Nat. Commun.">
        <title>Genetic determinants of endophytism in the Arabidopsis root mycobiome.</title>
        <authorList>
            <person name="Mesny F."/>
            <person name="Miyauchi S."/>
            <person name="Thiergart T."/>
            <person name="Pickel B."/>
            <person name="Atanasova L."/>
            <person name="Karlsson M."/>
            <person name="Huettel B."/>
            <person name="Barry K.W."/>
            <person name="Haridas S."/>
            <person name="Chen C."/>
            <person name="Bauer D."/>
            <person name="Andreopoulos W."/>
            <person name="Pangilinan J."/>
            <person name="LaButti K."/>
            <person name="Riley R."/>
            <person name="Lipzen A."/>
            <person name="Clum A."/>
            <person name="Drula E."/>
            <person name="Henrissat B."/>
            <person name="Kohler A."/>
            <person name="Grigoriev I.V."/>
            <person name="Martin F.M."/>
            <person name="Hacquard S."/>
        </authorList>
    </citation>
    <scope>NUCLEOTIDE SEQUENCE [LARGE SCALE GENOMIC DNA]</scope>
    <source>
        <strain evidence="1 2">MPI-SDFR-AT-0079</strain>
    </source>
</reference>
<name>A0ACB7PI70_9PEZI</name>
<protein>
    <submittedName>
        <fullName evidence="1">Uncharacterized protein</fullName>
    </submittedName>
</protein>
<dbReference type="Proteomes" id="UP000724584">
    <property type="component" value="Unassembled WGS sequence"/>
</dbReference>
<evidence type="ECO:0000313" key="2">
    <source>
        <dbReference type="Proteomes" id="UP000724584"/>
    </source>
</evidence>
<organism evidence="1 2">
    <name type="scientific">Chaetomium tenue</name>
    <dbReference type="NCBI Taxonomy" id="1854479"/>
    <lineage>
        <taxon>Eukaryota</taxon>
        <taxon>Fungi</taxon>
        <taxon>Dikarya</taxon>
        <taxon>Ascomycota</taxon>
        <taxon>Pezizomycotina</taxon>
        <taxon>Sordariomycetes</taxon>
        <taxon>Sordariomycetidae</taxon>
        <taxon>Sordariales</taxon>
        <taxon>Chaetomiaceae</taxon>
        <taxon>Chaetomium</taxon>
    </lineage>
</organism>
<sequence>MAAPAETASGTPAAPSAEDLKVYELTQKYTAEAAKRFRPEGLDQFVRLRESGSARFRALAEDPWVDHAALNTKPLVPDGAQHKFIILGAGYGGLIYAVRLIEAGLASGPDDIRFVDAAGGFGGTWWWNRYPGLHCDIESYSYMPLLEETGYVPSKKYATGAELLEYAELLAKKWELHDKALFRATVKATRWDEKAQLWDVEVTEGRGPGEASRELTLKGQYVLVVSGILTTPHVPKIPELENFAGPIFHTARWDYNVSGGTPKDATLTGLEGKRVGILGTGATAIQAVPRLAKYAKELYVFQRTPSVVSWRGQRETDPEEWKTKIVRGKGWQRERRLNQDLYLMDSVEEGQENMVGDGWTEFRSFSAVVGSSKYPIVEPTPEKIMEHVGRLYKLDAPQSEKMRARVESIVNDPETAAKLKAWYPVWCKRPTFSDEYLQTFNQPNVHLVDTDGKGVDAATTSGLVVAGKEYPLDILILSTGYVTPSIGGGSPAVRTGIDIYGRGGRSLDEKWNTQGASTLHGVATHGFPNLFFAPLSQSSQSSNNAFTLDIGGEHIVHIIEKAEAKVGGNAIAEVTSEAEEAWALEIMKRAGWFATVMGCTPGYITSEGEALRQSSDPMEMAKKARGGNWSQGIHTFLALLEEYRADGQIKGIDVVSRTA</sequence>
<evidence type="ECO:0000313" key="1">
    <source>
        <dbReference type="EMBL" id="KAH6641277.1"/>
    </source>
</evidence>
<accession>A0ACB7PI70</accession>
<dbReference type="EMBL" id="JAGIZQ010000002">
    <property type="protein sequence ID" value="KAH6641277.1"/>
    <property type="molecule type" value="Genomic_DNA"/>
</dbReference>
<proteinExistence type="predicted"/>
<comment type="caution">
    <text evidence="1">The sequence shown here is derived from an EMBL/GenBank/DDBJ whole genome shotgun (WGS) entry which is preliminary data.</text>
</comment>
<keyword evidence="2" id="KW-1185">Reference proteome</keyword>